<proteinExistence type="predicted"/>
<evidence type="ECO:0000313" key="2">
    <source>
        <dbReference type="Proteomes" id="UP000231300"/>
    </source>
</evidence>
<sequence>MRGNVCKKTITLIYLTTILFSLFFPFNQSYAQYASNTLQISIAKKNLNLTRGEETMVTASLSGNSGKKNVTFKVEGNEEAIYPKQCTLPDQPISSCYIKFKSLIDGTFTIKATIYLEDGSIFKEITSKPIIIKTCSGSEIIVEGICKEPKNILPAEPKVNTDTTYTPLAPLPGFPEEFDTLPSKTNQCPFGNYLNIMIKLVIGIAA</sequence>
<accession>A0A2J0N4Q1</accession>
<name>A0A2J0N4Q1_9BACT</name>
<dbReference type="EMBL" id="PFRK01000004">
    <property type="protein sequence ID" value="PJC49701.1"/>
    <property type="molecule type" value="Genomic_DNA"/>
</dbReference>
<gene>
    <name evidence="1" type="ORF">CO033_00185</name>
</gene>
<dbReference type="AlphaFoldDB" id="A0A2J0N4Q1"/>
<protein>
    <submittedName>
        <fullName evidence="1">Uncharacterized protein</fullName>
    </submittedName>
</protein>
<dbReference type="Proteomes" id="UP000231300">
    <property type="component" value="Unassembled WGS sequence"/>
</dbReference>
<organism evidence="1 2">
    <name type="scientific">Candidatus Nomurabacteria bacterium CG_4_9_14_0_2_um_filter_32_10</name>
    <dbReference type="NCBI Taxonomy" id="1974729"/>
    <lineage>
        <taxon>Bacteria</taxon>
        <taxon>Candidatus Nomuraibacteriota</taxon>
    </lineage>
</organism>
<comment type="caution">
    <text evidence="1">The sequence shown here is derived from an EMBL/GenBank/DDBJ whole genome shotgun (WGS) entry which is preliminary data.</text>
</comment>
<feature type="non-terminal residue" evidence="1">
    <location>
        <position position="206"/>
    </location>
</feature>
<reference evidence="2" key="1">
    <citation type="submission" date="2017-09" db="EMBL/GenBank/DDBJ databases">
        <title>Depth-based differentiation of microbial function through sediment-hosted aquifers and enrichment of novel symbionts in the deep terrestrial subsurface.</title>
        <authorList>
            <person name="Probst A.J."/>
            <person name="Ladd B."/>
            <person name="Jarett J.K."/>
            <person name="Geller-Mcgrath D.E."/>
            <person name="Sieber C.M.K."/>
            <person name="Emerson J.B."/>
            <person name="Anantharaman K."/>
            <person name="Thomas B.C."/>
            <person name="Malmstrom R."/>
            <person name="Stieglmeier M."/>
            <person name="Klingl A."/>
            <person name="Woyke T."/>
            <person name="Ryan C.M."/>
            <person name="Banfield J.F."/>
        </authorList>
    </citation>
    <scope>NUCLEOTIDE SEQUENCE [LARGE SCALE GENOMIC DNA]</scope>
</reference>
<evidence type="ECO:0000313" key="1">
    <source>
        <dbReference type="EMBL" id="PJC49701.1"/>
    </source>
</evidence>